<name>A0A3R6EH30_9BACT</name>
<feature type="compositionally biased region" description="Basic and acidic residues" evidence="1">
    <location>
        <begin position="1"/>
        <end position="15"/>
    </location>
</feature>
<feature type="region of interest" description="Disordered" evidence="1">
    <location>
        <begin position="1"/>
        <end position="25"/>
    </location>
</feature>
<evidence type="ECO:0000313" key="2">
    <source>
        <dbReference type="EMBL" id="MCE4121629.1"/>
    </source>
</evidence>
<organism evidence="3 4">
    <name type="scientific">Segatella copri</name>
    <dbReference type="NCBI Taxonomy" id="165179"/>
    <lineage>
        <taxon>Bacteria</taxon>
        <taxon>Pseudomonadati</taxon>
        <taxon>Bacteroidota</taxon>
        <taxon>Bacteroidia</taxon>
        <taxon>Bacteroidales</taxon>
        <taxon>Prevotellaceae</taxon>
        <taxon>Segatella</taxon>
    </lineage>
</organism>
<dbReference type="EMBL" id="QRKB01000018">
    <property type="protein sequence ID" value="RHH82528.1"/>
    <property type="molecule type" value="Genomic_DNA"/>
</dbReference>
<gene>
    <name evidence="3" type="ORF">DW192_08355</name>
    <name evidence="2" type="ORF">LYY06_05015</name>
</gene>
<evidence type="ECO:0000256" key="1">
    <source>
        <dbReference type="SAM" id="MobiDB-lite"/>
    </source>
</evidence>
<dbReference type="Proteomes" id="UP001200307">
    <property type="component" value="Unassembled WGS sequence"/>
</dbReference>
<proteinExistence type="predicted"/>
<dbReference type="EMBL" id="JAJTVO010000006">
    <property type="protein sequence ID" value="MCE4121629.1"/>
    <property type="molecule type" value="Genomic_DNA"/>
</dbReference>
<evidence type="ECO:0000313" key="3">
    <source>
        <dbReference type="EMBL" id="RHH82528.1"/>
    </source>
</evidence>
<accession>A0A3R6EH30</accession>
<dbReference type="AlphaFoldDB" id="A0A3R6EH30"/>
<comment type="caution">
    <text evidence="3">The sequence shown here is derived from an EMBL/GenBank/DDBJ whole genome shotgun (WGS) entry which is preliminary data.</text>
</comment>
<reference evidence="3 4" key="1">
    <citation type="submission" date="2018-08" db="EMBL/GenBank/DDBJ databases">
        <title>A genome reference for cultivated species of the human gut microbiota.</title>
        <authorList>
            <person name="Zou Y."/>
            <person name="Xue W."/>
            <person name="Luo G."/>
        </authorList>
    </citation>
    <scope>NUCLEOTIDE SEQUENCE [LARGE SCALE GENOMIC DNA]</scope>
    <source>
        <strain evidence="3 4">AM16-54</strain>
    </source>
</reference>
<dbReference type="Proteomes" id="UP000284548">
    <property type="component" value="Unassembled WGS sequence"/>
</dbReference>
<reference evidence="2" key="2">
    <citation type="submission" date="2021-12" db="EMBL/GenBank/DDBJ databases">
        <authorList>
            <person name="Lv X."/>
        </authorList>
    </citation>
    <scope>NUCLEOTIDE SEQUENCE</scope>
    <source>
        <strain evidence="2">HF2106</strain>
    </source>
</reference>
<evidence type="ECO:0000313" key="4">
    <source>
        <dbReference type="Proteomes" id="UP000284548"/>
    </source>
</evidence>
<dbReference type="RefSeq" id="WP_118254880.1">
    <property type="nucleotide sequence ID" value="NZ_JAJTVO010000006.1"/>
</dbReference>
<protein>
    <submittedName>
        <fullName evidence="3">Uncharacterized protein</fullName>
    </submittedName>
</protein>
<sequence length="102" mass="11841">MAADRNTKGQFEKGRAKTGGKQKGYESPITKEFRELCADFSREAWEDFMAAWYKCEPKDKVSTFIKILEFNCPKLQTVTLDDKREVHNALTEKLRQMSEEEG</sequence>